<accession>A0A7R9BEQ8</accession>
<reference evidence="2" key="1">
    <citation type="submission" date="2020-11" db="EMBL/GenBank/DDBJ databases">
        <authorList>
            <person name="Tran Van P."/>
        </authorList>
    </citation>
    <scope>NUCLEOTIDE SEQUENCE</scope>
</reference>
<evidence type="ECO:0000313" key="2">
    <source>
        <dbReference type="EMBL" id="CAD7273838.1"/>
    </source>
</evidence>
<keyword evidence="1" id="KW-0732">Signal</keyword>
<evidence type="ECO:0000313" key="3">
    <source>
        <dbReference type="Proteomes" id="UP000678499"/>
    </source>
</evidence>
<dbReference type="AlphaFoldDB" id="A0A7R9BEQ8"/>
<evidence type="ECO:0000256" key="1">
    <source>
        <dbReference type="SAM" id="SignalP"/>
    </source>
</evidence>
<name>A0A7R9BEQ8_9CRUS</name>
<dbReference type="Proteomes" id="UP000678499">
    <property type="component" value="Unassembled WGS sequence"/>
</dbReference>
<proteinExistence type="predicted"/>
<dbReference type="OrthoDB" id="8300391at2759"/>
<feature type="chain" id="PRO_5036209957" description="Secreted protein" evidence="1">
    <location>
        <begin position="30"/>
        <end position="154"/>
    </location>
</feature>
<protein>
    <recommendedName>
        <fullName evidence="4">Secreted protein</fullName>
    </recommendedName>
</protein>
<dbReference type="EMBL" id="OA882215">
    <property type="protein sequence ID" value="CAD7273838.1"/>
    <property type="molecule type" value="Genomic_DNA"/>
</dbReference>
<dbReference type="EMBL" id="CAJPEX010000178">
    <property type="protein sequence ID" value="CAG0913990.1"/>
    <property type="molecule type" value="Genomic_DNA"/>
</dbReference>
<evidence type="ECO:0008006" key="4">
    <source>
        <dbReference type="Google" id="ProtNLM"/>
    </source>
</evidence>
<gene>
    <name evidence="2" type="ORF">NMOB1V02_LOCUS1707</name>
</gene>
<keyword evidence="3" id="KW-1185">Reference proteome</keyword>
<sequence length="154" mass="17080">MMVEPQHQRFLPLVIVVLTVLTARGSCRANGTSSGTMALHRYKPRFSVQQLLTSDFPHRISRDLFSDPCKGYRSGTHEVAVTVWQQLLLIVAPLVSRGYLMDAGPSSDGISRRSRGRGVMKQTGHAVVDWASRSPRLTRSLLAVLVNRVIKSPD</sequence>
<organism evidence="2">
    <name type="scientific">Notodromas monacha</name>
    <dbReference type="NCBI Taxonomy" id="399045"/>
    <lineage>
        <taxon>Eukaryota</taxon>
        <taxon>Metazoa</taxon>
        <taxon>Ecdysozoa</taxon>
        <taxon>Arthropoda</taxon>
        <taxon>Crustacea</taxon>
        <taxon>Oligostraca</taxon>
        <taxon>Ostracoda</taxon>
        <taxon>Podocopa</taxon>
        <taxon>Podocopida</taxon>
        <taxon>Cypridocopina</taxon>
        <taxon>Cypridoidea</taxon>
        <taxon>Cyprididae</taxon>
        <taxon>Notodromas</taxon>
    </lineage>
</organism>
<feature type="signal peptide" evidence="1">
    <location>
        <begin position="1"/>
        <end position="29"/>
    </location>
</feature>